<comment type="caution">
    <text evidence="2">The sequence shown here is derived from an EMBL/GenBank/DDBJ whole genome shotgun (WGS) entry which is preliminary data.</text>
</comment>
<gene>
    <name evidence="2" type="ORF">JL09_g5271</name>
</gene>
<dbReference type="PANTHER" id="PTHR24006">
    <property type="entry name" value="UBIQUITIN CARBOXYL-TERMINAL HYDROLASE"/>
    <property type="match status" value="1"/>
</dbReference>
<dbReference type="AlphaFoldDB" id="A0A099NU89"/>
<reference evidence="3" key="1">
    <citation type="journal article" date="2014" name="Microb. Cell Fact.">
        <title>Exploiting Issatchenkia orientalis SD108 for succinic acid production.</title>
        <authorList>
            <person name="Xiao H."/>
            <person name="Shao Z."/>
            <person name="Jiang Y."/>
            <person name="Dole S."/>
            <person name="Zhao H."/>
        </authorList>
    </citation>
    <scope>NUCLEOTIDE SEQUENCE [LARGE SCALE GENOMIC DNA]</scope>
    <source>
        <strain evidence="3">SD108</strain>
    </source>
</reference>
<dbReference type="GO" id="GO:0005634">
    <property type="term" value="C:nucleus"/>
    <property type="evidence" value="ECO:0007669"/>
    <property type="project" value="TreeGrafter"/>
</dbReference>
<organism evidence="2 3">
    <name type="scientific">Pichia kudriavzevii</name>
    <name type="common">Yeast</name>
    <name type="synonym">Issatchenkia orientalis</name>
    <dbReference type="NCBI Taxonomy" id="4909"/>
    <lineage>
        <taxon>Eukaryota</taxon>
        <taxon>Fungi</taxon>
        <taxon>Dikarya</taxon>
        <taxon>Ascomycota</taxon>
        <taxon>Saccharomycotina</taxon>
        <taxon>Pichiomycetes</taxon>
        <taxon>Pichiales</taxon>
        <taxon>Pichiaceae</taxon>
        <taxon>Pichia</taxon>
    </lineage>
</organism>
<evidence type="ECO:0000259" key="1">
    <source>
        <dbReference type="PROSITE" id="PS50235"/>
    </source>
</evidence>
<dbReference type="PROSITE" id="PS50235">
    <property type="entry name" value="USP_3"/>
    <property type="match status" value="1"/>
</dbReference>
<evidence type="ECO:0000313" key="3">
    <source>
        <dbReference type="Proteomes" id="UP000029867"/>
    </source>
</evidence>
<dbReference type="GO" id="GO:0005829">
    <property type="term" value="C:cytosol"/>
    <property type="evidence" value="ECO:0007669"/>
    <property type="project" value="TreeGrafter"/>
</dbReference>
<feature type="domain" description="USP" evidence="1">
    <location>
        <begin position="1"/>
        <end position="151"/>
    </location>
</feature>
<dbReference type="GO" id="GO:0004843">
    <property type="term" value="F:cysteine-type deubiquitinase activity"/>
    <property type="evidence" value="ECO:0007669"/>
    <property type="project" value="InterPro"/>
</dbReference>
<dbReference type="InterPro" id="IPR028889">
    <property type="entry name" value="USP"/>
</dbReference>
<dbReference type="InterPro" id="IPR050164">
    <property type="entry name" value="Peptidase_C19"/>
</dbReference>
<dbReference type="SUPFAM" id="SSF54001">
    <property type="entry name" value="Cysteine proteinases"/>
    <property type="match status" value="1"/>
</dbReference>
<dbReference type="Pfam" id="PF00443">
    <property type="entry name" value="UCH"/>
    <property type="match status" value="1"/>
</dbReference>
<evidence type="ECO:0000313" key="2">
    <source>
        <dbReference type="EMBL" id="KGK35579.1"/>
    </source>
</evidence>
<dbReference type="Gene3D" id="3.90.70.10">
    <property type="entry name" value="Cysteine proteinases"/>
    <property type="match status" value="1"/>
</dbReference>
<dbReference type="GO" id="GO:0016579">
    <property type="term" value="P:protein deubiquitination"/>
    <property type="evidence" value="ECO:0007669"/>
    <property type="project" value="InterPro"/>
</dbReference>
<name>A0A099NU89_PICKU</name>
<dbReference type="HOGENOM" id="CLU_1735791_0_0_1"/>
<protein>
    <recommendedName>
        <fullName evidence="1">USP domain-containing protein</fullName>
    </recommendedName>
</protein>
<dbReference type="EMBL" id="JQFK01000514">
    <property type="protein sequence ID" value="KGK35579.1"/>
    <property type="molecule type" value="Genomic_DNA"/>
</dbReference>
<dbReference type="Proteomes" id="UP000029867">
    <property type="component" value="Unassembled WGS sequence"/>
</dbReference>
<dbReference type="VEuPathDB" id="FungiDB:C5L36_0C03090"/>
<sequence>VISRQESVDPEMEKFINSFTDAEKSEYDKLLDITTRERVAYRTVEIIDLPNILVICLSLFHPNKQDTKVNMKSLKFPEKLTMEYESCCRVYKLNSWVDHWGGSLDSGHYTATVDLLSTQWLVCDDDKIQPAYSKMGGVDDSNVYLLFYEAL</sequence>
<proteinExistence type="predicted"/>
<feature type="non-terminal residue" evidence="2">
    <location>
        <position position="1"/>
    </location>
</feature>
<dbReference type="InterPro" id="IPR038765">
    <property type="entry name" value="Papain-like_cys_pep_sf"/>
</dbReference>
<accession>A0A099NU89</accession>
<dbReference type="InterPro" id="IPR001394">
    <property type="entry name" value="Peptidase_C19_UCH"/>
</dbReference>